<accession>A0A892I7H1</accession>
<evidence type="ECO:0000313" key="2">
    <source>
        <dbReference type="EMBL" id="QRO78886.1"/>
    </source>
</evidence>
<sequence>MHICTFELNDKPISRFEIAGRVFPAFSGAGPHANKRTFMCVPDLGPLPVGTYYIVDRKSGGWLGALRDSIAGNSEWFALYADDGRVDDETFCDGVKRGRFRLHAGSISKGCITIATQADFNVIKGMLRGKSEHFIPGRKTRYYGKVIVK</sequence>
<evidence type="ECO:0000259" key="1">
    <source>
        <dbReference type="Pfam" id="PF10908"/>
    </source>
</evidence>
<keyword evidence="3" id="KW-1185">Reference proteome</keyword>
<feature type="domain" description="Tlde1" evidence="1">
    <location>
        <begin position="23"/>
        <end position="136"/>
    </location>
</feature>
<proteinExistence type="predicted"/>
<organism evidence="2 3">
    <name type="scientific">Burkholderia dolosa</name>
    <dbReference type="NCBI Taxonomy" id="152500"/>
    <lineage>
        <taxon>Bacteria</taxon>
        <taxon>Pseudomonadati</taxon>
        <taxon>Pseudomonadota</taxon>
        <taxon>Betaproteobacteria</taxon>
        <taxon>Burkholderiales</taxon>
        <taxon>Burkholderiaceae</taxon>
        <taxon>Burkholderia</taxon>
        <taxon>Burkholderia cepacia complex</taxon>
    </lineage>
</organism>
<name>A0A892I7H1_9BURK</name>
<reference evidence="2 3" key="1">
    <citation type="submission" date="2021-02" db="EMBL/GenBank/DDBJ databases">
        <title>FDA dAtabase for Regulatory Grade micrObial Sequences (FDA-ARGOS): Supporting development and validation of Infectious Disease Dx tests.</title>
        <authorList>
            <person name="Minogue T."/>
            <person name="Wolcott M."/>
            <person name="Wasieloski L."/>
            <person name="Aguilar W."/>
            <person name="Moore D."/>
            <person name="Jaissle J."/>
            <person name="Tallon L."/>
            <person name="Sadzewicz L."/>
            <person name="Zhao X."/>
            <person name="Boylan J."/>
            <person name="Ott S."/>
            <person name="Bowen H."/>
            <person name="Vavikolanu K."/>
            <person name="Mehta A."/>
            <person name="Aluvathingal J."/>
            <person name="Nadendla S."/>
            <person name="Yan Y."/>
            <person name="Sichtig H."/>
        </authorList>
    </citation>
    <scope>NUCLEOTIDE SEQUENCE [LARGE SCALE GENOMIC DNA]</scope>
    <source>
        <strain evidence="2 3">FDAARGOS_1272</strain>
    </source>
</reference>
<dbReference type="InterPro" id="IPR021225">
    <property type="entry name" value="Tlde1_dom"/>
</dbReference>
<gene>
    <name evidence="2" type="ORF">I6K02_07025</name>
</gene>
<dbReference type="AlphaFoldDB" id="A0A892I7H1"/>
<evidence type="ECO:0000313" key="3">
    <source>
        <dbReference type="Proteomes" id="UP000625568"/>
    </source>
</evidence>
<dbReference type="Pfam" id="PF10908">
    <property type="entry name" value="Tlde1_dom"/>
    <property type="match status" value="1"/>
</dbReference>
<dbReference type="EMBL" id="CP069482">
    <property type="protein sequence ID" value="QRO78886.1"/>
    <property type="molecule type" value="Genomic_DNA"/>
</dbReference>
<protein>
    <submittedName>
        <fullName evidence="2">DUF2778 domain-containing protein</fullName>
    </submittedName>
</protein>
<dbReference type="Proteomes" id="UP000625568">
    <property type="component" value="Chromosome 1"/>
</dbReference>